<evidence type="ECO:0000256" key="5">
    <source>
        <dbReference type="ARBA" id="ARBA00022824"/>
    </source>
</evidence>
<organism evidence="11 12">
    <name type="scientific">Dermatophagoides pteronyssinus</name>
    <name type="common">European house dust mite</name>
    <dbReference type="NCBI Taxonomy" id="6956"/>
    <lineage>
        <taxon>Eukaryota</taxon>
        <taxon>Metazoa</taxon>
        <taxon>Ecdysozoa</taxon>
        <taxon>Arthropoda</taxon>
        <taxon>Chelicerata</taxon>
        <taxon>Arachnida</taxon>
        <taxon>Acari</taxon>
        <taxon>Acariformes</taxon>
        <taxon>Sarcoptiformes</taxon>
        <taxon>Astigmata</taxon>
        <taxon>Psoroptidia</taxon>
        <taxon>Analgoidea</taxon>
        <taxon>Pyroglyphidae</taxon>
        <taxon>Dermatophagoidinae</taxon>
        <taxon>Dermatophagoides</taxon>
    </lineage>
</organism>
<feature type="transmembrane region" description="Helical" evidence="9">
    <location>
        <begin position="529"/>
        <end position="550"/>
    </location>
</feature>
<feature type="transmembrane region" description="Helical" evidence="9">
    <location>
        <begin position="26"/>
        <end position="48"/>
    </location>
</feature>
<dbReference type="PANTHER" id="PTHR13117">
    <property type="entry name" value="ENDOPLASMIC RETICULUM MULTISPAN TRANSMEMBRANE PROTEIN-RELATED"/>
    <property type="match status" value="1"/>
</dbReference>
<feature type="transmembrane region" description="Helical" evidence="9">
    <location>
        <begin position="147"/>
        <end position="167"/>
    </location>
</feature>
<dbReference type="Proteomes" id="UP000887458">
    <property type="component" value="Unassembled WGS sequence"/>
</dbReference>
<evidence type="ECO:0000256" key="4">
    <source>
        <dbReference type="ARBA" id="ARBA00022692"/>
    </source>
</evidence>
<evidence type="ECO:0000256" key="3">
    <source>
        <dbReference type="ARBA" id="ARBA00010288"/>
    </source>
</evidence>
<proteinExistence type="inferred from homology"/>
<protein>
    <recommendedName>
        <fullName evidence="9">Protein RFT1 homolog</fullName>
    </recommendedName>
</protein>
<dbReference type="PANTHER" id="PTHR13117:SF5">
    <property type="entry name" value="PROTEIN RFT1 HOMOLOG"/>
    <property type="match status" value="1"/>
</dbReference>
<reference evidence="11 12" key="1">
    <citation type="journal article" date="2018" name="J. Allergy Clin. Immunol.">
        <title>High-quality assembly of Dermatophagoides pteronyssinus genome and transcriptome reveals a wide range of novel allergens.</title>
        <authorList>
            <person name="Liu X.Y."/>
            <person name="Yang K.Y."/>
            <person name="Wang M.Q."/>
            <person name="Kwok J.S."/>
            <person name="Zeng X."/>
            <person name="Yang Z."/>
            <person name="Xiao X.J."/>
            <person name="Lau C.P."/>
            <person name="Li Y."/>
            <person name="Huang Z.M."/>
            <person name="Ba J.G."/>
            <person name="Yim A.K."/>
            <person name="Ouyang C.Y."/>
            <person name="Ngai S.M."/>
            <person name="Chan T.F."/>
            <person name="Leung E.L."/>
            <person name="Liu L."/>
            <person name="Liu Z.G."/>
            <person name="Tsui S.K."/>
        </authorList>
    </citation>
    <scope>NUCLEOTIDE SEQUENCE [LARGE SCALE GENOMIC DNA]</scope>
    <source>
        <strain evidence="11">Derp</strain>
    </source>
</reference>
<keyword evidence="5" id="KW-0256">Endoplasmic reticulum</keyword>
<evidence type="ECO:0000256" key="8">
    <source>
        <dbReference type="ARBA" id="ARBA00045912"/>
    </source>
</evidence>
<dbReference type="EMBL" id="NJHN03000124">
    <property type="protein sequence ID" value="KAH9413019.1"/>
    <property type="molecule type" value="Genomic_DNA"/>
</dbReference>
<evidence type="ECO:0000256" key="9">
    <source>
        <dbReference type="RuleBase" id="RU365067"/>
    </source>
</evidence>
<feature type="transmembrane region" description="Helical" evidence="9">
    <location>
        <begin position="358"/>
        <end position="382"/>
    </location>
</feature>
<keyword evidence="7 9" id="KW-0472">Membrane</keyword>
<comment type="caution">
    <text evidence="11">The sequence shown here is derived from an EMBL/GenBank/DDBJ whole genome shotgun (WGS) entry which is preliminary data.</text>
</comment>
<comment type="subcellular location">
    <subcellularLocation>
        <location evidence="1 9">Endoplasmic reticulum membrane</location>
        <topology evidence="1 9">Multi-pass membrane protein</topology>
    </subcellularLocation>
</comment>
<feature type="transmembrane region" description="Helical" evidence="9">
    <location>
        <begin position="205"/>
        <end position="229"/>
    </location>
</feature>
<feature type="transmembrane region" description="Helical" evidence="9">
    <location>
        <begin position="109"/>
        <end position="135"/>
    </location>
</feature>
<evidence type="ECO:0000256" key="10">
    <source>
        <dbReference type="SAM" id="MobiDB-lite"/>
    </source>
</evidence>
<gene>
    <name evidence="11" type="primary">RFT1_2</name>
    <name evidence="11" type="ORF">DERP_014001</name>
</gene>
<keyword evidence="4 9" id="KW-0812">Transmembrane</keyword>
<keyword evidence="12" id="KW-1185">Reference proteome</keyword>
<feature type="transmembrane region" description="Helical" evidence="9">
    <location>
        <begin position="497"/>
        <end position="517"/>
    </location>
</feature>
<feature type="transmembrane region" description="Helical" evidence="9">
    <location>
        <begin position="466"/>
        <end position="490"/>
    </location>
</feature>
<comment type="function">
    <text evidence="8 9">Intramembrane glycolipid transporter that operates in the biosynthetic pathway of dolichol-linked oligosaccharides, the glycan precursors employed in protein asparagine (N)-glycosylation. The sequential addition of sugars to dolichol pyrophosphate produces dolichol-linked oligosaccharides containing fourteen sugars, including two GlcNAcs, nine mannoses and three glucoses. Once assembled, the oligosaccharide is transferred from the lipid to nascent proteins by oligosaccharyltransferases. The assembly of dolichol-linked oligosaccharides begins on the cytosolic side of the endoplasmic reticulum membrane and finishes in its lumen. RFT1 could mediate the translocation of the cytosolically oriented intermediate DolPP-GlcNAc2Man5, produced by ALG11, into the ER lumen where dolichol-linked oligosaccharides assembly continues. However, the intramembrane lipid transporter activity could not be confirmed in vitro.</text>
</comment>
<evidence type="ECO:0000313" key="12">
    <source>
        <dbReference type="Proteomes" id="UP000887458"/>
    </source>
</evidence>
<feature type="transmembrane region" description="Helical" evidence="9">
    <location>
        <begin position="394"/>
        <end position="415"/>
    </location>
</feature>
<name>A0ABQ8IRV8_DERPT</name>
<dbReference type="InterPro" id="IPR007594">
    <property type="entry name" value="RFT1"/>
</dbReference>
<feature type="transmembrane region" description="Helical" evidence="9">
    <location>
        <begin position="179"/>
        <end position="199"/>
    </location>
</feature>
<evidence type="ECO:0000256" key="1">
    <source>
        <dbReference type="ARBA" id="ARBA00004477"/>
    </source>
</evidence>
<comment type="similarity">
    <text evidence="3 9">Belongs to the RFT1 family.</text>
</comment>
<sequence>MEPKSIDCPRIKSKLHTTTISTAYNIILQIGLRLFSFIINAFILRFITKETLGIINVRLLLLYTTIQFITREPFRRTCAPNNSIDLDDNQDDGDETKKSKNQQNDWSKVVNITFLSIPLSFVTGLTFSIIWYKFFERPEHLLYEYQWAIMSIYVSVIIESMAETFFIYGQRYDYIRLKVIVEGIFQTVRCSLLALFVYISPEHSVFGFAIAQLIASTIYSLTYFSYFLFKKKIPMTTFLPNFLSDKDDNNESSSSSSSSSSSLLETSLTFFYNSLLKQFLTEGERYIMTMFSVISFAEQGVYDVINNLGSLPARIIFQQIEENGYILFSSLIKRDLDTSQQITKILKSLSICSNLTKLMAIIGLTLFTYGYHGASIVLSVYGGQNFINGSFGQLAIHLFQWHCIYMIFIAINGILESYSFAVMNTRQLNRFNTNLLIISIIFTIISLIIISYVGSVGFIMANCLNMMTRIIVSLLFIGNIYPNYSLWIFIRQTRPNFHTIISYVLIFIGLSIVYRWLGLADIFLWSKAILFIIINVIIIICHFIIIIYFFEKELCLFVRNELLFFKSLKNKQN</sequence>
<evidence type="ECO:0000256" key="2">
    <source>
        <dbReference type="ARBA" id="ARBA00004922"/>
    </source>
</evidence>
<feature type="transmembrane region" description="Helical" evidence="9">
    <location>
        <begin position="435"/>
        <end position="460"/>
    </location>
</feature>
<evidence type="ECO:0000256" key="6">
    <source>
        <dbReference type="ARBA" id="ARBA00022989"/>
    </source>
</evidence>
<feature type="compositionally biased region" description="Acidic residues" evidence="10">
    <location>
        <begin position="85"/>
        <end position="94"/>
    </location>
</feature>
<feature type="region of interest" description="Disordered" evidence="10">
    <location>
        <begin position="80"/>
        <end position="102"/>
    </location>
</feature>
<reference evidence="11 12" key="2">
    <citation type="journal article" date="2022" name="Mol. Biol. Evol.">
        <title>Comparative Genomics Reveals Insights into the Divergent Evolution of Astigmatic Mites and Household Pest Adaptations.</title>
        <authorList>
            <person name="Xiong Q."/>
            <person name="Wan A.T."/>
            <person name="Liu X."/>
            <person name="Fung C.S."/>
            <person name="Xiao X."/>
            <person name="Malainual N."/>
            <person name="Hou J."/>
            <person name="Wang L."/>
            <person name="Wang M."/>
            <person name="Yang K.Y."/>
            <person name="Cui Y."/>
            <person name="Leung E.L."/>
            <person name="Nong W."/>
            <person name="Shin S.K."/>
            <person name="Au S.W."/>
            <person name="Jeong K.Y."/>
            <person name="Chew F.T."/>
            <person name="Hui J.H."/>
            <person name="Leung T.F."/>
            <person name="Tungtrongchitr A."/>
            <person name="Zhong N."/>
            <person name="Liu Z."/>
            <person name="Tsui S.K."/>
        </authorList>
    </citation>
    <scope>NUCLEOTIDE SEQUENCE [LARGE SCALE GENOMIC DNA]</scope>
    <source>
        <strain evidence="11">Derp</strain>
    </source>
</reference>
<dbReference type="Pfam" id="PF04506">
    <property type="entry name" value="Rft-1"/>
    <property type="match status" value="1"/>
</dbReference>
<keyword evidence="6 9" id="KW-1133">Transmembrane helix</keyword>
<comment type="pathway">
    <text evidence="2">Protein modification; protein glycosylation.</text>
</comment>
<accession>A0ABQ8IRV8</accession>
<evidence type="ECO:0000313" key="11">
    <source>
        <dbReference type="EMBL" id="KAH9413019.1"/>
    </source>
</evidence>
<evidence type="ECO:0000256" key="7">
    <source>
        <dbReference type="ARBA" id="ARBA00023136"/>
    </source>
</evidence>